<sequence>MDRTSTAIVVRDYRPTDVDALMALFRTAVLQVARRDYTEAQVRAWAGRMDRERWLERLAARPTFVAEVGGQIAGFSDLEPDGHIDMLFVHADHQGRGVASALFDHILVRAKAEGLGRLYTEASLTARPFFERRGFTVLAAQEVPVAGEVLRNFRMERALSHRAPGQKP</sequence>
<dbReference type="Proteomes" id="UP000011682">
    <property type="component" value="Unassembled WGS sequence"/>
</dbReference>
<dbReference type="AlphaFoldDB" id="S9P7X9"/>
<name>S9P7X9_CYSF2</name>
<comment type="caution">
    <text evidence="2">The sequence shown here is derived from an EMBL/GenBank/DDBJ whole genome shotgun (WGS) entry which is preliminary data.</text>
</comment>
<gene>
    <name evidence="2" type="ORF">D187_004093</name>
</gene>
<feature type="domain" description="N-acetyltransferase" evidence="1">
    <location>
        <begin position="8"/>
        <end position="160"/>
    </location>
</feature>
<dbReference type="EMBL" id="ANAH02000025">
    <property type="protein sequence ID" value="EPX58337.1"/>
    <property type="molecule type" value="Genomic_DNA"/>
</dbReference>
<accession>S9P7X9</accession>
<dbReference type="Pfam" id="PF13673">
    <property type="entry name" value="Acetyltransf_10"/>
    <property type="match status" value="1"/>
</dbReference>
<dbReference type="SUPFAM" id="SSF55729">
    <property type="entry name" value="Acyl-CoA N-acyltransferases (Nat)"/>
    <property type="match status" value="1"/>
</dbReference>
<dbReference type="eggNOG" id="COG1246">
    <property type="taxonomic scope" value="Bacteria"/>
</dbReference>
<dbReference type="PANTHER" id="PTHR43451">
    <property type="entry name" value="ACETYLTRANSFERASE (GNAT) FAMILY PROTEIN"/>
    <property type="match status" value="1"/>
</dbReference>
<dbReference type="GO" id="GO:0016747">
    <property type="term" value="F:acyltransferase activity, transferring groups other than amino-acyl groups"/>
    <property type="evidence" value="ECO:0007669"/>
    <property type="project" value="InterPro"/>
</dbReference>
<dbReference type="PROSITE" id="PS51186">
    <property type="entry name" value="GNAT"/>
    <property type="match status" value="1"/>
</dbReference>
<protein>
    <submittedName>
        <fullName evidence="2">Acetyltransferase</fullName>
    </submittedName>
</protein>
<dbReference type="InterPro" id="IPR052564">
    <property type="entry name" value="N-acetyltrans/Recomb-assoc"/>
</dbReference>
<dbReference type="InterPro" id="IPR016181">
    <property type="entry name" value="Acyl_CoA_acyltransferase"/>
</dbReference>
<dbReference type="OrthoDB" id="5355033at2"/>
<reference evidence="2" key="1">
    <citation type="submission" date="2013-05" db="EMBL/GenBank/DDBJ databases">
        <title>Genome assembly of Cystobacter fuscus DSM 2262.</title>
        <authorList>
            <person name="Sharma G."/>
            <person name="Khatri I."/>
            <person name="Kaur C."/>
            <person name="Mayilraj S."/>
            <person name="Subramanian S."/>
        </authorList>
    </citation>
    <scope>NUCLEOTIDE SEQUENCE [LARGE SCALE GENOMIC DNA]</scope>
    <source>
        <strain evidence="2">DSM 2262</strain>
    </source>
</reference>
<evidence type="ECO:0000313" key="3">
    <source>
        <dbReference type="Proteomes" id="UP000011682"/>
    </source>
</evidence>
<dbReference type="RefSeq" id="WP_002630537.1">
    <property type="nucleotide sequence ID" value="NZ_ANAH02000025.1"/>
</dbReference>
<proteinExistence type="predicted"/>
<organism evidence="2 3">
    <name type="scientific">Cystobacter fuscus (strain ATCC 25194 / DSM 2262 / NBRC 100088 / M29)</name>
    <dbReference type="NCBI Taxonomy" id="1242864"/>
    <lineage>
        <taxon>Bacteria</taxon>
        <taxon>Pseudomonadati</taxon>
        <taxon>Myxococcota</taxon>
        <taxon>Myxococcia</taxon>
        <taxon>Myxococcales</taxon>
        <taxon>Cystobacterineae</taxon>
        <taxon>Archangiaceae</taxon>
        <taxon>Cystobacter</taxon>
    </lineage>
</organism>
<keyword evidence="3" id="KW-1185">Reference proteome</keyword>
<dbReference type="CDD" id="cd04301">
    <property type="entry name" value="NAT_SF"/>
    <property type="match status" value="1"/>
</dbReference>
<evidence type="ECO:0000313" key="2">
    <source>
        <dbReference type="EMBL" id="EPX58337.1"/>
    </source>
</evidence>
<dbReference type="PANTHER" id="PTHR43451:SF1">
    <property type="entry name" value="ACETYLTRANSFERASE"/>
    <property type="match status" value="1"/>
</dbReference>
<dbReference type="Gene3D" id="3.40.630.30">
    <property type="match status" value="1"/>
</dbReference>
<dbReference type="InterPro" id="IPR000182">
    <property type="entry name" value="GNAT_dom"/>
</dbReference>
<evidence type="ECO:0000259" key="1">
    <source>
        <dbReference type="PROSITE" id="PS51186"/>
    </source>
</evidence>